<evidence type="ECO:0000256" key="10">
    <source>
        <dbReference type="ARBA" id="ARBA00023136"/>
    </source>
</evidence>
<dbReference type="InterPro" id="IPR001734">
    <property type="entry name" value="Na/solute_symporter"/>
</dbReference>
<dbReference type="Proteomes" id="UP000033101">
    <property type="component" value="Chromosome"/>
</dbReference>
<comment type="subcellular location">
    <subcellularLocation>
        <location evidence="1">Cell membrane</location>
        <topology evidence="1">Multi-pass membrane protein</topology>
    </subcellularLocation>
</comment>
<feature type="transmembrane region" description="Helical" evidence="14">
    <location>
        <begin position="164"/>
        <end position="186"/>
    </location>
</feature>
<evidence type="ECO:0000256" key="8">
    <source>
        <dbReference type="ARBA" id="ARBA00023053"/>
    </source>
</evidence>
<keyword evidence="8" id="KW-0915">Sodium</keyword>
<feature type="transmembrane region" description="Helical" evidence="14">
    <location>
        <begin position="193"/>
        <end position="211"/>
    </location>
</feature>
<sequence>MLLDNISIVLVFAVYLLFMVAIGVLYYRKTENLADYILGGRKLNSWVTALSAQASDMSGWLLLGVPGYAYLSGMESIWLAIGLATGTYLNWKFVAKKLRKYTQTAGDSITIPVYFENRFRDKSHSLRIISSILILIFFLLYTSSGLVAGGKLFNTVFEIPYQQALLIGALVIISYTFLGGFMAVCWTDFFQGMLMVCAIAFVPLAAMKGIGGYDSTVSLIESIDPQLLNPWTALAGGAIPLISNLAWGLGYFGMPHILVRFMAIESPDKIKQARVIAMVWVIISLFFAVAIGIVGRAYLYPEFLGEAGSETVFMVIVNTLFTPIIAGILLAAILAAIMSTADSQLLVAASAFTEDIYRITMKKNASEKELVWMGRFAVIVISAIAYLIARDPNNSVMGLVSYAWAGFGAAFGPVILFSLFWRNTTRNGALGGMVIGGLTVIIWKQLSGGIFDLYEIVPGFLLSCVTIYTLSILDKEGPAEEILREFDHINHVVLHGKSTHKEDIGPLKTRHE</sequence>
<feature type="transmembrane region" description="Helical" evidence="14">
    <location>
        <begin position="311"/>
        <end position="337"/>
    </location>
</feature>
<keyword evidence="11" id="KW-0739">Sodium transport</keyword>
<dbReference type="Pfam" id="PF00474">
    <property type="entry name" value="SSF"/>
    <property type="match status" value="1"/>
</dbReference>
<feature type="transmembrane region" description="Helical" evidence="14">
    <location>
        <begin position="6"/>
        <end position="27"/>
    </location>
</feature>
<dbReference type="InterPro" id="IPR050277">
    <property type="entry name" value="Sodium:Solute_Symporter"/>
</dbReference>
<dbReference type="NCBIfam" id="TIGR00813">
    <property type="entry name" value="sss"/>
    <property type="match status" value="1"/>
</dbReference>
<comment type="catalytic activity">
    <reaction evidence="12">
        <text>L-proline(in) + Na(+)(in) = L-proline(out) + Na(+)(out)</text>
        <dbReference type="Rhea" id="RHEA:28967"/>
        <dbReference type="ChEBI" id="CHEBI:29101"/>
        <dbReference type="ChEBI" id="CHEBI:60039"/>
    </reaction>
</comment>
<dbReference type="AlphaFoldDB" id="A0A0E3SJ34"/>
<evidence type="ECO:0000256" key="12">
    <source>
        <dbReference type="ARBA" id="ARBA00033708"/>
    </source>
</evidence>
<dbReference type="GO" id="GO:0005886">
    <property type="term" value="C:plasma membrane"/>
    <property type="evidence" value="ECO:0007669"/>
    <property type="project" value="UniProtKB-SubCell"/>
</dbReference>
<keyword evidence="7 14" id="KW-1133">Transmembrane helix</keyword>
<dbReference type="InterPro" id="IPR011851">
    <property type="entry name" value="Na/Pro_symporter"/>
</dbReference>
<evidence type="ECO:0000256" key="14">
    <source>
        <dbReference type="SAM" id="Phobius"/>
    </source>
</evidence>
<keyword evidence="5 14" id="KW-0812">Transmembrane</keyword>
<gene>
    <name evidence="15" type="ORF">MSHOH_4094</name>
</gene>
<dbReference type="STRING" id="1434110.MSHOH_4094"/>
<evidence type="ECO:0000256" key="13">
    <source>
        <dbReference type="RuleBase" id="RU362091"/>
    </source>
</evidence>
<reference evidence="15 16" key="1">
    <citation type="submission" date="2014-07" db="EMBL/GenBank/DDBJ databases">
        <title>Methanogenic archaea and the global carbon cycle.</title>
        <authorList>
            <person name="Henriksen J.R."/>
            <person name="Luke J."/>
            <person name="Reinhart S."/>
            <person name="Benedict M.N."/>
            <person name="Youngblut N.D."/>
            <person name="Metcalf M.E."/>
            <person name="Whitaker R.J."/>
            <person name="Metcalf W.W."/>
        </authorList>
    </citation>
    <scope>NUCLEOTIDE SEQUENCE [LARGE SCALE GENOMIC DNA]</scope>
    <source>
        <strain evidence="15 16">HB-1</strain>
    </source>
</reference>
<accession>A0A0E3SJ34</accession>
<evidence type="ECO:0000256" key="4">
    <source>
        <dbReference type="ARBA" id="ARBA00022475"/>
    </source>
</evidence>
<keyword evidence="6" id="KW-0769">Symport</keyword>
<dbReference type="EMBL" id="CP009516">
    <property type="protein sequence ID" value="AKB80577.1"/>
    <property type="molecule type" value="Genomic_DNA"/>
</dbReference>
<evidence type="ECO:0000256" key="3">
    <source>
        <dbReference type="ARBA" id="ARBA00022448"/>
    </source>
</evidence>
<dbReference type="HOGENOM" id="CLU_018808_15_2_2"/>
<evidence type="ECO:0000256" key="7">
    <source>
        <dbReference type="ARBA" id="ARBA00022989"/>
    </source>
</evidence>
<dbReference type="Gene3D" id="1.20.1730.10">
    <property type="entry name" value="Sodium/glucose cotransporter"/>
    <property type="match status" value="1"/>
</dbReference>
<evidence type="ECO:0000256" key="2">
    <source>
        <dbReference type="ARBA" id="ARBA00006434"/>
    </source>
</evidence>
<dbReference type="GO" id="GO:0005298">
    <property type="term" value="F:proline:sodium symporter activity"/>
    <property type="evidence" value="ECO:0007669"/>
    <property type="project" value="InterPro"/>
</dbReference>
<comment type="similarity">
    <text evidence="2 13">Belongs to the sodium:solute symporter (SSF) (TC 2.A.21) family.</text>
</comment>
<evidence type="ECO:0000256" key="5">
    <source>
        <dbReference type="ARBA" id="ARBA00022692"/>
    </source>
</evidence>
<dbReference type="PATRIC" id="fig|1434110.4.peg.5215"/>
<keyword evidence="10 14" id="KW-0472">Membrane</keyword>
<dbReference type="PANTHER" id="PTHR48086">
    <property type="entry name" value="SODIUM/PROLINE SYMPORTER-RELATED"/>
    <property type="match status" value="1"/>
</dbReference>
<proteinExistence type="inferred from homology"/>
<keyword evidence="4" id="KW-1003">Cell membrane</keyword>
<dbReference type="CDD" id="cd11475">
    <property type="entry name" value="SLC5sbd_PutP"/>
    <property type="match status" value="1"/>
</dbReference>
<keyword evidence="3" id="KW-0813">Transport</keyword>
<dbReference type="GO" id="GO:0015824">
    <property type="term" value="P:proline transport"/>
    <property type="evidence" value="ECO:0007669"/>
    <property type="project" value="InterPro"/>
</dbReference>
<feature type="transmembrane region" description="Helical" evidence="14">
    <location>
        <begin position="126"/>
        <end position="144"/>
    </location>
</feature>
<dbReference type="InterPro" id="IPR038377">
    <property type="entry name" value="Na/Glc_symporter_sf"/>
</dbReference>
<organism evidence="15 16">
    <name type="scientific">Methanosarcina horonobensis HB-1 = JCM 15518</name>
    <dbReference type="NCBI Taxonomy" id="1434110"/>
    <lineage>
        <taxon>Archaea</taxon>
        <taxon>Methanobacteriati</taxon>
        <taxon>Methanobacteriota</taxon>
        <taxon>Stenosarchaea group</taxon>
        <taxon>Methanomicrobia</taxon>
        <taxon>Methanosarcinales</taxon>
        <taxon>Methanosarcinaceae</taxon>
        <taxon>Methanosarcina</taxon>
    </lineage>
</organism>
<feature type="transmembrane region" description="Helical" evidence="14">
    <location>
        <begin position="370"/>
        <end position="389"/>
    </location>
</feature>
<dbReference type="OrthoDB" id="9779at2157"/>
<dbReference type="PANTHER" id="PTHR48086:SF3">
    <property type="entry name" value="SODIUM_PROLINE SYMPORTER"/>
    <property type="match status" value="1"/>
</dbReference>
<evidence type="ECO:0000256" key="6">
    <source>
        <dbReference type="ARBA" id="ARBA00022847"/>
    </source>
</evidence>
<feature type="transmembrane region" description="Helical" evidence="14">
    <location>
        <begin position="77"/>
        <end position="94"/>
    </location>
</feature>
<keyword evidence="9" id="KW-0406">Ion transport</keyword>
<dbReference type="PROSITE" id="PS50283">
    <property type="entry name" value="NA_SOLUT_SYMP_3"/>
    <property type="match status" value="1"/>
</dbReference>
<dbReference type="RefSeq" id="WP_048142909.1">
    <property type="nucleotide sequence ID" value="NZ_CP009516.1"/>
</dbReference>
<keyword evidence="16" id="KW-1185">Reference proteome</keyword>
<protein>
    <submittedName>
        <fullName evidence="15">Acetate permease ActP (Cation/acetate symporter)</fullName>
    </submittedName>
</protein>
<evidence type="ECO:0000313" key="15">
    <source>
        <dbReference type="EMBL" id="AKB80577.1"/>
    </source>
</evidence>
<dbReference type="NCBIfam" id="TIGR02121">
    <property type="entry name" value="Na_Pro_sym"/>
    <property type="match status" value="1"/>
</dbReference>
<name>A0A0E3SJ34_9EURY</name>
<feature type="transmembrane region" description="Helical" evidence="14">
    <location>
        <begin position="428"/>
        <end position="447"/>
    </location>
</feature>
<evidence type="ECO:0000256" key="11">
    <source>
        <dbReference type="ARBA" id="ARBA00023201"/>
    </source>
</evidence>
<dbReference type="GeneID" id="24833467"/>
<feature type="transmembrane region" description="Helical" evidence="14">
    <location>
        <begin position="401"/>
        <end position="421"/>
    </location>
</feature>
<dbReference type="GO" id="GO:0031402">
    <property type="term" value="F:sodium ion binding"/>
    <property type="evidence" value="ECO:0007669"/>
    <property type="project" value="InterPro"/>
</dbReference>
<evidence type="ECO:0000313" key="16">
    <source>
        <dbReference type="Proteomes" id="UP000033101"/>
    </source>
</evidence>
<evidence type="ECO:0000256" key="1">
    <source>
        <dbReference type="ARBA" id="ARBA00004651"/>
    </source>
</evidence>
<evidence type="ECO:0000256" key="9">
    <source>
        <dbReference type="ARBA" id="ARBA00023065"/>
    </source>
</evidence>
<dbReference type="KEGG" id="mhor:MSHOH_4094"/>
<feature type="transmembrane region" description="Helical" evidence="14">
    <location>
        <begin position="275"/>
        <end position="299"/>
    </location>
</feature>
<feature type="transmembrane region" description="Helical" evidence="14">
    <location>
        <begin position="231"/>
        <end position="254"/>
    </location>
</feature>